<keyword evidence="2" id="KW-1185">Reference proteome</keyword>
<comment type="caution">
    <text evidence="1">The sequence shown here is derived from an EMBL/GenBank/DDBJ whole genome shotgun (WGS) entry which is preliminary data.</text>
</comment>
<evidence type="ECO:0000313" key="1">
    <source>
        <dbReference type="EMBL" id="CAK5085516.1"/>
    </source>
</evidence>
<organism evidence="1 2">
    <name type="scientific">Meloidogyne enterolobii</name>
    <name type="common">Root-knot nematode worm</name>
    <name type="synonym">Meloidogyne mayaguensis</name>
    <dbReference type="NCBI Taxonomy" id="390850"/>
    <lineage>
        <taxon>Eukaryota</taxon>
        <taxon>Metazoa</taxon>
        <taxon>Ecdysozoa</taxon>
        <taxon>Nematoda</taxon>
        <taxon>Chromadorea</taxon>
        <taxon>Rhabditida</taxon>
        <taxon>Tylenchina</taxon>
        <taxon>Tylenchomorpha</taxon>
        <taxon>Tylenchoidea</taxon>
        <taxon>Meloidogynidae</taxon>
        <taxon>Meloidogyninae</taxon>
        <taxon>Meloidogyne</taxon>
    </lineage>
</organism>
<dbReference type="EMBL" id="CAVMJV010000057">
    <property type="protein sequence ID" value="CAK5085516.1"/>
    <property type="molecule type" value="Genomic_DNA"/>
</dbReference>
<gene>
    <name evidence="1" type="ORF">MENTE1834_LOCUS32973</name>
</gene>
<evidence type="ECO:0000313" key="2">
    <source>
        <dbReference type="Proteomes" id="UP001497535"/>
    </source>
</evidence>
<protein>
    <submittedName>
        <fullName evidence="1">Uncharacterized protein</fullName>
    </submittedName>
</protein>
<accession>A0ACB1A4W0</accession>
<proteinExistence type="predicted"/>
<sequence length="49" mass="5431">MPFAVLDCSESAKEICKTIGAEEGMFLLSGEEDEKPKKNLSLDLCQLRI</sequence>
<reference evidence="1" key="1">
    <citation type="submission" date="2023-11" db="EMBL/GenBank/DDBJ databases">
        <authorList>
            <person name="Poullet M."/>
        </authorList>
    </citation>
    <scope>NUCLEOTIDE SEQUENCE</scope>
    <source>
        <strain evidence="1">E1834</strain>
    </source>
</reference>
<name>A0ACB1A4W0_MELEN</name>
<dbReference type="Proteomes" id="UP001497535">
    <property type="component" value="Unassembled WGS sequence"/>
</dbReference>